<sequence>MVKAASLEFTTCHSNQQAHVPIALLLPRFSSFIFSITKDVQPKYKKEYKKEIELSSYPIGLRCSYT</sequence>
<dbReference type="EMBL" id="GGEC01044026">
    <property type="protein sequence ID" value="MBX24510.1"/>
    <property type="molecule type" value="Transcribed_RNA"/>
</dbReference>
<dbReference type="AlphaFoldDB" id="A0A2P2M2Q1"/>
<keyword evidence="1" id="KW-0418">Kinase</keyword>
<evidence type="ECO:0000313" key="1">
    <source>
        <dbReference type="EMBL" id="MBX24506.1"/>
    </source>
</evidence>
<dbReference type="GO" id="GO:0016301">
    <property type="term" value="F:kinase activity"/>
    <property type="evidence" value="ECO:0007669"/>
    <property type="project" value="UniProtKB-KW"/>
</dbReference>
<name>A0A2P2M2Q1_RHIMU</name>
<accession>A0A2P2M2Q1</accession>
<keyword evidence="1" id="KW-0808">Transferase</keyword>
<protein>
    <submittedName>
        <fullName evidence="1">Casein kinase</fullName>
    </submittedName>
</protein>
<dbReference type="EMBL" id="GGEC01044022">
    <property type="protein sequence ID" value="MBX24506.1"/>
    <property type="molecule type" value="Transcribed_RNA"/>
</dbReference>
<reference evidence="1" key="1">
    <citation type="submission" date="2018-02" db="EMBL/GenBank/DDBJ databases">
        <title>Rhizophora mucronata_Transcriptome.</title>
        <authorList>
            <person name="Meera S.P."/>
            <person name="Sreeshan A."/>
            <person name="Augustine A."/>
        </authorList>
    </citation>
    <scope>NUCLEOTIDE SEQUENCE</scope>
    <source>
        <tissue evidence="1">Leaf</tissue>
    </source>
</reference>
<proteinExistence type="predicted"/>
<organism evidence="1">
    <name type="scientific">Rhizophora mucronata</name>
    <name type="common">Asiatic mangrove</name>
    <dbReference type="NCBI Taxonomy" id="61149"/>
    <lineage>
        <taxon>Eukaryota</taxon>
        <taxon>Viridiplantae</taxon>
        <taxon>Streptophyta</taxon>
        <taxon>Embryophyta</taxon>
        <taxon>Tracheophyta</taxon>
        <taxon>Spermatophyta</taxon>
        <taxon>Magnoliopsida</taxon>
        <taxon>eudicotyledons</taxon>
        <taxon>Gunneridae</taxon>
        <taxon>Pentapetalae</taxon>
        <taxon>rosids</taxon>
        <taxon>fabids</taxon>
        <taxon>Malpighiales</taxon>
        <taxon>Rhizophoraceae</taxon>
        <taxon>Rhizophora</taxon>
    </lineage>
</organism>